<dbReference type="InterPro" id="IPR011057">
    <property type="entry name" value="Mss4-like_sf"/>
</dbReference>
<feature type="compositionally biased region" description="Polar residues" evidence="6">
    <location>
        <begin position="451"/>
        <end position="470"/>
    </location>
</feature>
<evidence type="ECO:0000256" key="2">
    <source>
        <dbReference type="ARBA" id="ARBA00022658"/>
    </source>
</evidence>
<dbReference type="GO" id="GO:0015031">
    <property type="term" value="P:protein transport"/>
    <property type="evidence" value="ECO:0007669"/>
    <property type="project" value="UniProtKB-KW"/>
</dbReference>
<gene>
    <name evidence="8" type="ORF">MSYG_3851</name>
</gene>
<keyword evidence="1" id="KW-0813">Transport</keyword>
<feature type="compositionally biased region" description="Polar residues" evidence="6">
    <location>
        <begin position="380"/>
        <end position="400"/>
    </location>
</feature>
<evidence type="ECO:0000256" key="3">
    <source>
        <dbReference type="ARBA" id="ARBA00022679"/>
    </source>
</evidence>
<keyword evidence="2" id="KW-0344">Guanine-nucleotide releasing factor</keyword>
<protein>
    <recommendedName>
        <fullName evidence="7">N-acetyltransferase domain-containing protein</fullName>
    </recommendedName>
</protein>
<name>A0A1M8AAN2_MALS4</name>
<keyword evidence="4" id="KW-0653">Protein transport</keyword>
<dbReference type="VEuPathDB" id="FungiDB:MSYG_3851"/>
<dbReference type="GO" id="GO:0005737">
    <property type="term" value="C:cytoplasm"/>
    <property type="evidence" value="ECO:0007669"/>
    <property type="project" value="TreeGrafter"/>
</dbReference>
<proteinExistence type="predicted"/>
<evidence type="ECO:0000256" key="4">
    <source>
        <dbReference type="ARBA" id="ARBA00022927"/>
    </source>
</evidence>
<dbReference type="Pfam" id="PF13508">
    <property type="entry name" value="Acetyltransf_7"/>
    <property type="match status" value="1"/>
</dbReference>
<dbReference type="Gene3D" id="3.40.630.30">
    <property type="match status" value="1"/>
</dbReference>
<dbReference type="SUPFAM" id="SSF55729">
    <property type="entry name" value="Acyl-CoA N-acyltransferases (Nat)"/>
    <property type="match status" value="1"/>
</dbReference>
<dbReference type="OMA" id="ARIVCIH"/>
<organism evidence="8 9">
    <name type="scientific">Malassezia sympodialis (strain ATCC 42132)</name>
    <name type="common">Atopic eczema-associated yeast</name>
    <dbReference type="NCBI Taxonomy" id="1230383"/>
    <lineage>
        <taxon>Eukaryota</taxon>
        <taxon>Fungi</taxon>
        <taxon>Dikarya</taxon>
        <taxon>Basidiomycota</taxon>
        <taxon>Ustilaginomycotina</taxon>
        <taxon>Malasseziomycetes</taxon>
        <taxon>Malasseziales</taxon>
        <taxon>Malasseziaceae</taxon>
        <taxon>Malassezia</taxon>
    </lineage>
</organism>
<evidence type="ECO:0000256" key="5">
    <source>
        <dbReference type="ARBA" id="ARBA00023315"/>
    </source>
</evidence>
<keyword evidence="3" id="KW-0808">Transferase</keyword>
<accession>A0A1M8AAN2</accession>
<dbReference type="PROSITE" id="PS51796">
    <property type="entry name" value="MSS4"/>
    <property type="match status" value="1"/>
</dbReference>
<evidence type="ECO:0000313" key="9">
    <source>
        <dbReference type="Proteomes" id="UP000186303"/>
    </source>
</evidence>
<reference evidence="9" key="1">
    <citation type="journal article" date="2017" name="Nucleic Acids Res.">
        <title>Proteogenomics produces comprehensive and highly accurate protein-coding gene annotation in a complete genome assembly of Malassezia sympodialis.</title>
        <authorList>
            <person name="Zhu Y."/>
            <person name="Engstroem P.G."/>
            <person name="Tellgren-Roth C."/>
            <person name="Baudo C.D."/>
            <person name="Kennell J.C."/>
            <person name="Sun S."/>
            <person name="Billmyre R.B."/>
            <person name="Schroeder M.S."/>
            <person name="Andersson A."/>
            <person name="Holm T."/>
            <person name="Sigurgeirsson B."/>
            <person name="Wu G."/>
            <person name="Sankaranarayanan S.R."/>
            <person name="Siddharthan R."/>
            <person name="Sanyal K."/>
            <person name="Lundeberg J."/>
            <person name="Nystedt B."/>
            <person name="Boekhout T."/>
            <person name="Dawson T.L. Jr."/>
            <person name="Heitman J."/>
            <person name="Scheynius A."/>
            <person name="Lehtioe J."/>
        </authorList>
    </citation>
    <scope>NUCLEOTIDE SEQUENCE [LARGE SCALE GENOMIC DNA]</scope>
    <source>
        <strain evidence="9">ATCC 42132</strain>
    </source>
</reference>
<dbReference type="GO" id="GO:0004059">
    <property type="term" value="F:aralkylamine N-acetyltransferase activity"/>
    <property type="evidence" value="ECO:0007669"/>
    <property type="project" value="TreeGrafter"/>
</dbReference>
<dbReference type="Gene3D" id="2.170.150.10">
    <property type="entry name" value="Metal Binding Protein, Guanine Nucleotide Exchange Factor, Chain A"/>
    <property type="match status" value="1"/>
</dbReference>
<keyword evidence="9" id="KW-1185">Reference proteome</keyword>
<dbReference type="InterPro" id="IPR011323">
    <property type="entry name" value="Mss4/transl-control_tumour"/>
</dbReference>
<feature type="domain" description="N-acetyltransferase" evidence="7">
    <location>
        <begin position="6"/>
        <end position="191"/>
    </location>
</feature>
<feature type="region of interest" description="Disordered" evidence="6">
    <location>
        <begin position="451"/>
        <end position="512"/>
    </location>
</feature>
<dbReference type="InterPro" id="IPR016181">
    <property type="entry name" value="Acyl_CoA_acyltransferase"/>
</dbReference>
<feature type="region of interest" description="Disordered" evidence="6">
    <location>
        <begin position="377"/>
        <end position="400"/>
    </location>
</feature>
<evidence type="ECO:0000259" key="7">
    <source>
        <dbReference type="PROSITE" id="PS51186"/>
    </source>
</evidence>
<dbReference type="Pfam" id="PF04421">
    <property type="entry name" value="Mss4"/>
    <property type="match status" value="1"/>
</dbReference>
<dbReference type="InterPro" id="IPR051635">
    <property type="entry name" value="SNAT-like"/>
</dbReference>
<dbReference type="CDD" id="cd04301">
    <property type="entry name" value="NAT_SF"/>
    <property type="match status" value="1"/>
</dbReference>
<dbReference type="EMBL" id="LT671826">
    <property type="protein sequence ID" value="SHO79502.1"/>
    <property type="molecule type" value="Genomic_DNA"/>
</dbReference>
<evidence type="ECO:0000313" key="8">
    <source>
        <dbReference type="EMBL" id="SHO79502.1"/>
    </source>
</evidence>
<dbReference type="GO" id="GO:0005085">
    <property type="term" value="F:guanyl-nucleotide exchange factor activity"/>
    <property type="evidence" value="ECO:0007669"/>
    <property type="project" value="UniProtKB-KW"/>
</dbReference>
<sequence length="571" mass="62332">MTKSQFYLDNLRPEDGRAAQTLLSGCLPHEQTPPYSSIMTRLEHAPKLTLGMFMNVPTPMVAGPLSVASGESRRKLVGVCSATAAPAPIAQSRHAHSHSGLARVVCIHEICVDPSYRRQGIGKRLVRTFLEQLENNIVSGDSLHGQEFEVVAAICPPKRVSFFEQFGFVCHGASYIEVAPEPWLEMRRFIHPDIDRSHEASFLTADMAELSQTLPSSMGSLPQSILVEHMSGPHSLGSSDHETGFTPYSPTNANAQTHSPSAMSPKTGSLTNDQILTMLLENASISEGAARDLGISVPSSESKQNPACSFERIFGQAIAGKTASENFYSALVARLVDRNYGLNMHRLYCPNEHCDCVLLNRNSSEWIIRETGPLLDAVPTASSDSGETEADSSPQASNAPWLNSLFQSTSKSVDSIGPLRGFWHVPGPMSFENISFSRDVTWVVPSRSHNFPTMSRSSTASSTDPASESGHNTRRRRSDSVRGSLPSFRRQTRPIEPIETTSSVSSPSDDYKFDVQPGETRVVKYLTCPDCGCGPLGFMILPKKSSDDSEPDANSSDCFVAAFRVRYDIKL</sequence>
<dbReference type="GO" id="GO:0007264">
    <property type="term" value="P:small GTPase-mediated signal transduction"/>
    <property type="evidence" value="ECO:0007669"/>
    <property type="project" value="InterPro"/>
</dbReference>
<dbReference type="Proteomes" id="UP000186303">
    <property type="component" value="Chromosome 6"/>
</dbReference>
<evidence type="ECO:0000256" key="1">
    <source>
        <dbReference type="ARBA" id="ARBA00022448"/>
    </source>
</evidence>
<evidence type="ECO:0000256" key="6">
    <source>
        <dbReference type="SAM" id="MobiDB-lite"/>
    </source>
</evidence>
<dbReference type="PROSITE" id="PS51186">
    <property type="entry name" value="GNAT"/>
    <property type="match status" value="1"/>
</dbReference>
<keyword evidence="5" id="KW-0012">Acyltransferase</keyword>
<feature type="compositionally biased region" description="Polar residues" evidence="6">
    <location>
        <begin position="499"/>
        <end position="508"/>
    </location>
</feature>
<dbReference type="AlphaFoldDB" id="A0A1M8AAN2"/>
<dbReference type="OrthoDB" id="30840at2759"/>
<dbReference type="PANTHER" id="PTHR10908:SF0">
    <property type="entry name" value="SEROTONIN N-ACETYLTRANSFERASE"/>
    <property type="match status" value="1"/>
</dbReference>
<dbReference type="SUPFAM" id="SSF51316">
    <property type="entry name" value="Mss4-like"/>
    <property type="match status" value="1"/>
</dbReference>
<dbReference type="PANTHER" id="PTHR10908">
    <property type="entry name" value="SEROTONIN N-ACETYLTRANSFERASE"/>
    <property type="match status" value="1"/>
</dbReference>
<dbReference type="InterPro" id="IPR007515">
    <property type="entry name" value="Mss4"/>
</dbReference>
<dbReference type="InterPro" id="IPR000182">
    <property type="entry name" value="GNAT_dom"/>
</dbReference>